<feature type="compositionally biased region" description="Polar residues" evidence="1">
    <location>
        <begin position="26"/>
        <end position="35"/>
    </location>
</feature>
<sequence>MGEDLGQLENQYSRVSIDRSAHQGPQHPSISGLRSLSRQVPSGKPLLLTLFLLLLFSSPVSVAAETNFTQCGADLKAREKNGTLPPEDIYTGPVKGPLGKKPEDRVLLITFAGCEKHCGSTPDFYEWPESSDTITTWVLPLVGLVLQAPFESNNFRQTMFVIFRWLGSPIVSLMCIFWNMKVTRKCAIMVDMSVEKDHYLPSSIFAELRDSFYLLSVINQYELNFLSDEQERYLETILRVGLFDRRPGITNIRARVAKSIRRERRRGAVQVLVSLAWFLVAMVISINKAFGNLGENATAHNLALGLLMSWLPVLMAATIVDRNPMDARYVCSKLNNFLRKIEVIHHMPHMVPGVGVADSEFLGEFAGQGRVRWHYGIAHSLLRKLETMHGMGRNWSSNHTLVYELSTASTSSALRIFDASEVWQMSASFMMVCSCSIGAFVLSYYTPTVGLGCRSGGYMIFGLGAFGCQIVEMAAWALLRPGFWRRLAQWFLRTLELANFCWLVYIIAAQTFGIYNTCRCKSSMWGGAGGYVDFEGVQYYKLYNIEYSWMAGTVITCVFLGIGFAYVVEQWCAQSFLWTQDWDSAMHGLKMVRRWKWFTTGPRLVFAWVDNCRVKIEGWGLSLFGRKNRDEESIRLTWSS</sequence>
<feature type="transmembrane region" description="Helical" evidence="2">
    <location>
        <begin position="457"/>
        <end position="479"/>
    </location>
</feature>
<feature type="transmembrane region" description="Helical" evidence="2">
    <location>
        <begin position="162"/>
        <end position="180"/>
    </location>
</feature>
<dbReference type="EMBL" id="ML120395">
    <property type="protein sequence ID" value="RPA98526.1"/>
    <property type="molecule type" value="Genomic_DNA"/>
</dbReference>
<reference evidence="3 4" key="1">
    <citation type="journal article" date="2018" name="Nat. Ecol. Evol.">
        <title>Pezizomycetes genomes reveal the molecular basis of ectomycorrhizal truffle lifestyle.</title>
        <authorList>
            <person name="Murat C."/>
            <person name="Payen T."/>
            <person name="Noel B."/>
            <person name="Kuo A."/>
            <person name="Morin E."/>
            <person name="Chen J."/>
            <person name="Kohler A."/>
            <person name="Krizsan K."/>
            <person name="Balestrini R."/>
            <person name="Da Silva C."/>
            <person name="Montanini B."/>
            <person name="Hainaut M."/>
            <person name="Levati E."/>
            <person name="Barry K.W."/>
            <person name="Belfiori B."/>
            <person name="Cichocki N."/>
            <person name="Clum A."/>
            <person name="Dockter R.B."/>
            <person name="Fauchery L."/>
            <person name="Guy J."/>
            <person name="Iotti M."/>
            <person name="Le Tacon F."/>
            <person name="Lindquist E.A."/>
            <person name="Lipzen A."/>
            <person name="Malagnac F."/>
            <person name="Mello A."/>
            <person name="Molinier V."/>
            <person name="Miyauchi S."/>
            <person name="Poulain J."/>
            <person name="Riccioni C."/>
            <person name="Rubini A."/>
            <person name="Sitrit Y."/>
            <person name="Splivallo R."/>
            <person name="Traeger S."/>
            <person name="Wang M."/>
            <person name="Zifcakova L."/>
            <person name="Wipf D."/>
            <person name="Zambonelli A."/>
            <person name="Paolocci F."/>
            <person name="Nowrousian M."/>
            <person name="Ottonello S."/>
            <person name="Baldrian P."/>
            <person name="Spatafora J.W."/>
            <person name="Henrissat B."/>
            <person name="Nagy L.G."/>
            <person name="Aury J.M."/>
            <person name="Wincker P."/>
            <person name="Grigoriev I.V."/>
            <person name="Bonfante P."/>
            <person name="Martin F.M."/>
        </authorList>
    </citation>
    <scope>NUCLEOTIDE SEQUENCE [LARGE SCALE GENOMIC DNA]</scope>
    <source>
        <strain evidence="3 4">120613-1</strain>
    </source>
</reference>
<evidence type="ECO:0000313" key="4">
    <source>
        <dbReference type="Proteomes" id="UP000276215"/>
    </source>
</evidence>
<keyword evidence="4" id="KW-1185">Reference proteome</keyword>
<feature type="transmembrane region" description="Helical" evidence="2">
    <location>
        <begin position="302"/>
        <end position="320"/>
    </location>
</feature>
<keyword evidence="2" id="KW-0812">Transmembrane</keyword>
<protein>
    <submittedName>
        <fullName evidence="3">Uncharacterized protein</fullName>
    </submittedName>
</protein>
<feature type="transmembrane region" description="Helical" evidence="2">
    <location>
        <begin position="422"/>
        <end position="445"/>
    </location>
</feature>
<keyword evidence="2" id="KW-0472">Membrane</keyword>
<evidence type="ECO:0000256" key="2">
    <source>
        <dbReference type="SAM" id="Phobius"/>
    </source>
</evidence>
<feature type="transmembrane region" description="Helical" evidence="2">
    <location>
        <begin position="491"/>
        <end position="515"/>
    </location>
</feature>
<evidence type="ECO:0000313" key="3">
    <source>
        <dbReference type="EMBL" id="RPA98526.1"/>
    </source>
</evidence>
<proteinExistence type="predicted"/>
<keyword evidence="2" id="KW-1133">Transmembrane helix</keyword>
<name>A0A3N4JJX5_9PEZI</name>
<evidence type="ECO:0000256" key="1">
    <source>
        <dbReference type="SAM" id="MobiDB-lite"/>
    </source>
</evidence>
<feature type="transmembrane region" description="Helical" evidence="2">
    <location>
        <begin position="268"/>
        <end position="290"/>
    </location>
</feature>
<feature type="transmembrane region" description="Helical" evidence="2">
    <location>
        <begin position="547"/>
        <end position="568"/>
    </location>
</feature>
<dbReference type="AlphaFoldDB" id="A0A3N4JJX5"/>
<organism evidence="3 4">
    <name type="scientific">Choiromyces venosus 120613-1</name>
    <dbReference type="NCBI Taxonomy" id="1336337"/>
    <lineage>
        <taxon>Eukaryota</taxon>
        <taxon>Fungi</taxon>
        <taxon>Dikarya</taxon>
        <taxon>Ascomycota</taxon>
        <taxon>Pezizomycotina</taxon>
        <taxon>Pezizomycetes</taxon>
        <taxon>Pezizales</taxon>
        <taxon>Tuberaceae</taxon>
        <taxon>Choiromyces</taxon>
    </lineage>
</organism>
<gene>
    <name evidence="3" type="ORF">L873DRAFT_1687229</name>
</gene>
<accession>A0A3N4JJX5</accession>
<dbReference type="OrthoDB" id="5392263at2759"/>
<feature type="region of interest" description="Disordered" evidence="1">
    <location>
        <begin position="16"/>
        <end position="35"/>
    </location>
</feature>
<dbReference type="Proteomes" id="UP000276215">
    <property type="component" value="Unassembled WGS sequence"/>
</dbReference>